<keyword evidence="3" id="KW-1185">Reference proteome</keyword>
<gene>
    <name evidence="2" type="ORF">GPX89_30250</name>
</gene>
<evidence type="ECO:0000256" key="1">
    <source>
        <dbReference type="SAM" id="MobiDB-lite"/>
    </source>
</evidence>
<evidence type="ECO:0000313" key="3">
    <source>
        <dbReference type="Proteomes" id="UP000466794"/>
    </source>
</evidence>
<reference evidence="2 3" key="1">
    <citation type="submission" date="2019-12" db="EMBL/GenBank/DDBJ databases">
        <title>Nocardia sp. nov. ET3-3 isolated from soil.</title>
        <authorList>
            <person name="Kanchanasin P."/>
            <person name="Tanasupawat S."/>
            <person name="Yuki M."/>
            <person name="Kudo T."/>
        </authorList>
    </citation>
    <scope>NUCLEOTIDE SEQUENCE [LARGE SCALE GENOMIC DNA]</scope>
    <source>
        <strain evidence="2 3">ET3-3</strain>
    </source>
</reference>
<accession>A0A7K1V4Z2</accession>
<proteinExistence type="predicted"/>
<dbReference type="RefSeq" id="WP_157391075.1">
    <property type="nucleotide sequence ID" value="NZ_WRPP01000006.1"/>
</dbReference>
<dbReference type="AlphaFoldDB" id="A0A7K1V4Z2"/>
<feature type="region of interest" description="Disordered" evidence="1">
    <location>
        <begin position="1"/>
        <end position="48"/>
    </location>
</feature>
<dbReference type="Proteomes" id="UP000466794">
    <property type="component" value="Unassembled WGS sequence"/>
</dbReference>
<comment type="caution">
    <text evidence="2">The sequence shown here is derived from an EMBL/GenBank/DDBJ whole genome shotgun (WGS) entry which is preliminary data.</text>
</comment>
<name>A0A7K1V4Z2_9NOCA</name>
<organism evidence="2 3">
    <name type="scientific">Nocardia terrae</name>
    <dbReference type="NCBI Taxonomy" id="2675851"/>
    <lineage>
        <taxon>Bacteria</taxon>
        <taxon>Bacillati</taxon>
        <taxon>Actinomycetota</taxon>
        <taxon>Actinomycetes</taxon>
        <taxon>Mycobacteriales</taxon>
        <taxon>Nocardiaceae</taxon>
        <taxon>Nocardia</taxon>
    </lineage>
</organism>
<sequence>MTRLDITGDAGRHGSDGPWLIAAGGRPVPSVPAAAPETPASPGTSPGRGVRMLDLLEAVVHLGGPLWFERPLITQLSVLRG</sequence>
<dbReference type="EMBL" id="WRPP01000006">
    <property type="protein sequence ID" value="MVU81509.1"/>
    <property type="molecule type" value="Genomic_DNA"/>
</dbReference>
<evidence type="ECO:0000313" key="2">
    <source>
        <dbReference type="EMBL" id="MVU81509.1"/>
    </source>
</evidence>
<protein>
    <submittedName>
        <fullName evidence="2">Uncharacterized protein</fullName>
    </submittedName>
</protein>